<evidence type="ECO:0000313" key="5">
    <source>
        <dbReference type="Proteomes" id="UP000548787"/>
    </source>
</evidence>
<dbReference type="EMBL" id="JABJVM010000001">
    <property type="protein sequence ID" value="MBA3924828.1"/>
    <property type="molecule type" value="Genomic_DNA"/>
</dbReference>
<proteinExistence type="inferred from homology"/>
<evidence type="ECO:0000259" key="3">
    <source>
        <dbReference type="Pfam" id="PF00857"/>
    </source>
</evidence>
<keyword evidence="5" id="KW-1185">Reference proteome</keyword>
<keyword evidence="2" id="KW-0378">Hydrolase</keyword>
<protein>
    <submittedName>
        <fullName evidence="4">Isochorismatase family protein</fullName>
    </submittedName>
</protein>
<dbReference type="InterPro" id="IPR050272">
    <property type="entry name" value="Isochorismatase-like_hydrls"/>
</dbReference>
<dbReference type="CDD" id="cd00431">
    <property type="entry name" value="cysteine_hydrolases"/>
    <property type="match status" value="1"/>
</dbReference>
<feature type="domain" description="Isochorismatase-like" evidence="3">
    <location>
        <begin position="8"/>
        <end position="181"/>
    </location>
</feature>
<accession>A0A7W1YER6</accession>
<sequence length="186" mass="20404">MKLEMEKTALVLIDLQNGIIGHHSAPYTPEAIIERAGELVKAFVAKGGFVVLVRVSTFDGKDMLHPATDQEQSTAAYPDGWDLIVPELATINGTYTMTKRQWGAFHGTDLDSQLRRRGIETIVLGGVSTGIGVDTTAREAFQLGYNQVFVEDVMGAANKEMHDYVCQTIFPRIGKVRSSAEVISYL</sequence>
<dbReference type="PANTHER" id="PTHR43540:SF7">
    <property type="entry name" value="ISOCHORISMATASE FAMILY PROTEIN YECD"/>
    <property type="match status" value="1"/>
</dbReference>
<dbReference type="InterPro" id="IPR000868">
    <property type="entry name" value="Isochorismatase-like_dom"/>
</dbReference>
<dbReference type="PANTHER" id="PTHR43540">
    <property type="entry name" value="PEROXYUREIDOACRYLATE/UREIDOACRYLATE AMIDOHYDROLASE-RELATED"/>
    <property type="match status" value="1"/>
</dbReference>
<organism evidence="4 5">
    <name type="scientific">Listeria rustica</name>
    <dbReference type="NCBI Taxonomy" id="2713503"/>
    <lineage>
        <taxon>Bacteria</taxon>
        <taxon>Bacillati</taxon>
        <taxon>Bacillota</taxon>
        <taxon>Bacilli</taxon>
        <taxon>Bacillales</taxon>
        <taxon>Listeriaceae</taxon>
        <taxon>Listeria</taxon>
    </lineage>
</organism>
<name>A0A7W1YER6_9LIST</name>
<dbReference type="Gene3D" id="3.40.50.850">
    <property type="entry name" value="Isochorismatase-like"/>
    <property type="match status" value="1"/>
</dbReference>
<evidence type="ECO:0000256" key="1">
    <source>
        <dbReference type="ARBA" id="ARBA00006336"/>
    </source>
</evidence>
<dbReference type="GO" id="GO:0016787">
    <property type="term" value="F:hydrolase activity"/>
    <property type="evidence" value="ECO:0007669"/>
    <property type="project" value="UniProtKB-KW"/>
</dbReference>
<dbReference type="Pfam" id="PF00857">
    <property type="entry name" value="Isochorismatase"/>
    <property type="match status" value="1"/>
</dbReference>
<dbReference type="SUPFAM" id="SSF52499">
    <property type="entry name" value="Isochorismatase-like hydrolases"/>
    <property type="match status" value="1"/>
</dbReference>
<reference evidence="4 5" key="1">
    <citation type="submission" date="2020-08" db="EMBL/GenBank/DDBJ databases">
        <title>Listeria ohnekaius sp. nov. and Listeria portnoyii sp. nov. isolated from non-agricultural and natural environments.</title>
        <authorList>
            <person name="Weller D."/>
            <person name="Belias A.M."/>
            <person name="Liao J."/>
            <person name="Guo S."/>
            <person name="Orsi R.H."/>
            <person name="Wiedmann M."/>
        </authorList>
    </citation>
    <scope>NUCLEOTIDE SEQUENCE [LARGE SCALE GENOMIC DNA]</scope>
    <source>
        <strain evidence="4 5">FSL W9-0585</strain>
    </source>
</reference>
<comment type="caution">
    <text evidence="4">The sequence shown here is derived from an EMBL/GenBank/DDBJ whole genome shotgun (WGS) entry which is preliminary data.</text>
</comment>
<dbReference type="RefSeq" id="WP_181675090.1">
    <property type="nucleotide sequence ID" value="NZ_JABJVM010000001.1"/>
</dbReference>
<comment type="similarity">
    <text evidence="1">Belongs to the isochorismatase family.</text>
</comment>
<evidence type="ECO:0000256" key="2">
    <source>
        <dbReference type="ARBA" id="ARBA00022801"/>
    </source>
</evidence>
<gene>
    <name evidence="4" type="ORF">HPK16_00625</name>
</gene>
<evidence type="ECO:0000313" key="4">
    <source>
        <dbReference type="EMBL" id="MBA3924828.1"/>
    </source>
</evidence>
<dbReference type="AlphaFoldDB" id="A0A7W1YER6"/>
<dbReference type="Proteomes" id="UP000548787">
    <property type="component" value="Unassembled WGS sequence"/>
</dbReference>
<dbReference type="InterPro" id="IPR036380">
    <property type="entry name" value="Isochorismatase-like_sf"/>
</dbReference>